<dbReference type="EMBL" id="JTDY01001463">
    <property type="protein sequence ID" value="KOB73806.1"/>
    <property type="molecule type" value="Genomic_DNA"/>
</dbReference>
<comment type="caution">
    <text evidence="2">The sequence shown here is derived from an EMBL/GenBank/DDBJ whole genome shotgun (WGS) entry which is preliminary data.</text>
</comment>
<evidence type="ECO:0000256" key="1">
    <source>
        <dbReference type="SAM" id="MobiDB-lite"/>
    </source>
</evidence>
<sequence>MQCKLLDLLTLTEKAIDRRKRYFIENYPLNSISNDFEYLERKSPSLYEAKPALTDTAFDPANEKMKLKRTQAWLEDDLEVVSYPDHGINFDNDISSGDTEHSTSLTRYYKKSFKRYKPKKQSIELKCVICKTSHSKSFGRESKKKKKVKNYSSKTRIIKKESRKKSSYKNLLKDSNNKHASDGYRHYAAKPLKNEYNVLQPTASKPIPKSLTKLCNPELMIEGKIETYKEHINNYTTTDDNSTQFNQSSGCISATKKSLLIDIVMDDIQETIAMKRTIGTDAGEDPMGFENETLIRSVSNTAIYEDNFFDKNDVGMDNDMTIFLNDINEPSTSKGIRHVSMDVQCGPDILATAYPILSAKTSITRMASIFTAGIKIEDSSTDTKINGTDCYTEHKSTDSCTLTNEGKNIYKTIAPRERSIDIKIKEPVSIKTLQKKTTDCCTSTNDDETIYKTIAPIDRAIGIQIKEAIPNNTERMECSTMMQGPELTRQEQESTMQEQEPTIVREQESPIVQEEEFNRTNTSSPLFTGCPTETTCLKLIPSGMKIEDSGSEFCSSISSSPKMPLSLANGLTRDLKIISSISKNVGVTRKLARYVRPKLCSGGLQVHSYRDKGTSEDIMYQGEWEKSRPKILTKNKIYQVIVKRTTDSILKKKIASKEKLPPRSFVKRDIKAAPQKNTEKRNLEPTKMASKRTMSSTPHKNTKPVFIAKKLPVTVVTTTKDVQEAKRTVKKNYLPYYLRKNALKPLTNGKKNLKLSVDSAKTNICMKLNAPKPLVCSRTEDIKRDLLQFQSKVLEANYVILRNEVVNSANDGQSAKSTPDCGKRRGDPTKHSISPPSQNSSTCSSPSSIATVRAASIRPKNVSTRKHSTSSYKTTTTNSGSENTTPNRNKKFSKRSKSAKLSNEKTLDNKENIPQTSKQCNIIGKGSDKIIKGAFLGQKKEVFIAQLKESPTLQSTANKKLKSNVNIPKTDSIVEKKSTSPSVSKNSFLKSDDCIAANGNSMAASTGISNMVLILEPQRDKPHKHISDPPADTFNTPNIFNNRLITEWMDNSSININNSQSSNILAAMRMLVEETLDFIDGPYDNNYSIDSETVIMSREDLNNAAVDLSSSPISFKTVITNENNSFQSDLEQALNRSFDNTLGDDSILSMNDTKVTVTEFDLLSFKSITSVSKNSEYLSAGSSQVKLPLQSVHATSVKDIYERKIQPFIPIPQKNAGAIASQAFSGFTINGESIAGDNPDPINFIDSETGSMAVDNSEELFVSGVSSDSFESCLLDEEAVV</sequence>
<accession>A0A0L7LF32</accession>
<feature type="region of interest" description="Disordered" evidence="1">
    <location>
        <begin position="810"/>
        <end position="911"/>
    </location>
</feature>
<feature type="non-terminal residue" evidence="2">
    <location>
        <position position="1281"/>
    </location>
</feature>
<feature type="compositionally biased region" description="Basic residues" evidence="1">
    <location>
        <begin position="888"/>
        <end position="898"/>
    </location>
</feature>
<gene>
    <name evidence="2" type="ORF">OBRU01_10130</name>
</gene>
<feature type="compositionally biased region" description="Low complexity" evidence="1">
    <location>
        <begin position="832"/>
        <end position="848"/>
    </location>
</feature>
<feature type="compositionally biased region" description="Basic and acidic residues" evidence="1">
    <location>
        <begin position="821"/>
        <end position="830"/>
    </location>
</feature>
<evidence type="ECO:0000313" key="2">
    <source>
        <dbReference type="EMBL" id="KOB73806.1"/>
    </source>
</evidence>
<proteinExistence type="predicted"/>
<dbReference type="Proteomes" id="UP000037510">
    <property type="component" value="Unassembled WGS sequence"/>
</dbReference>
<feature type="compositionally biased region" description="Basic and acidic residues" evidence="1">
    <location>
        <begin position="672"/>
        <end position="684"/>
    </location>
</feature>
<protein>
    <submittedName>
        <fullName evidence="2">Uncharacterized protein</fullName>
    </submittedName>
</protein>
<organism evidence="2 3">
    <name type="scientific">Operophtera brumata</name>
    <name type="common">Winter moth</name>
    <name type="synonym">Phalaena brumata</name>
    <dbReference type="NCBI Taxonomy" id="104452"/>
    <lineage>
        <taxon>Eukaryota</taxon>
        <taxon>Metazoa</taxon>
        <taxon>Ecdysozoa</taxon>
        <taxon>Arthropoda</taxon>
        <taxon>Hexapoda</taxon>
        <taxon>Insecta</taxon>
        <taxon>Pterygota</taxon>
        <taxon>Neoptera</taxon>
        <taxon>Endopterygota</taxon>
        <taxon>Lepidoptera</taxon>
        <taxon>Glossata</taxon>
        <taxon>Ditrysia</taxon>
        <taxon>Geometroidea</taxon>
        <taxon>Geometridae</taxon>
        <taxon>Larentiinae</taxon>
        <taxon>Operophtera</taxon>
    </lineage>
</organism>
<evidence type="ECO:0000313" key="3">
    <source>
        <dbReference type="Proteomes" id="UP000037510"/>
    </source>
</evidence>
<feature type="non-terminal residue" evidence="2">
    <location>
        <position position="1"/>
    </location>
</feature>
<name>A0A0L7LF32_OPEBR</name>
<keyword evidence="3" id="KW-1185">Reference proteome</keyword>
<feature type="region of interest" description="Disordered" evidence="1">
    <location>
        <begin position="672"/>
        <end position="700"/>
    </location>
</feature>
<reference evidence="2 3" key="1">
    <citation type="journal article" date="2015" name="Genome Biol. Evol.">
        <title>The genome of winter moth (Operophtera brumata) provides a genomic perspective on sexual dimorphism and phenology.</title>
        <authorList>
            <person name="Derks M.F."/>
            <person name="Smit S."/>
            <person name="Salis L."/>
            <person name="Schijlen E."/>
            <person name="Bossers A."/>
            <person name="Mateman C."/>
            <person name="Pijl A.S."/>
            <person name="de Ridder D."/>
            <person name="Groenen M.A."/>
            <person name="Visser M.E."/>
            <person name="Megens H.J."/>
        </authorList>
    </citation>
    <scope>NUCLEOTIDE SEQUENCE [LARGE SCALE GENOMIC DNA]</scope>
    <source>
        <strain evidence="2">WM2013NL</strain>
        <tissue evidence="2">Head and thorax</tissue>
    </source>
</reference>
<feature type="compositionally biased region" description="Low complexity" evidence="1">
    <location>
        <begin position="869"/>
        <end position="885"/>
    </location>
</feature>
<feature type="compositionally biased region" description="Basic and acidic residues" evidence="1">
    <location>
        <begin position="902"/>
        <end position="911"/>
    </location>
</feature>